<dbReference type="PANTHER" id="PTHR43280:SF2">
    <property type="entry name" value="HTH-TYPE TRANSCRIPTIONAL REGULATOR EXSA"/>
    <property type="match status" value="1"/>
</dbReference>
<dbReference type="Proteomes" id="UP001597389">
    <property type="component" value="Unassembled WGS sequence"/>
</dbReference>
<dbReference type="InterPro" id="IPR003313">
    <property type="entry name" value="AraC-bd"/>
</dbReference>
<dbReference type="EMBL" id="JBHUJB010000072">
    <property type="protein sequence ID" value="MFD2160108.1"/>
    <property type="molecule type" value="Genomic_DNA"/>
</dbReference>
<keyword evidence="1" id="KW-0805">Transcription regulation</keyword>
<keyword evidence="6" id="KW-1185">Reference proteome</keyword>
<accession>A0ABW4ZDM6</accession>
<proteinExistence type="predicted"/>
<dbReference type="InterPro" id="IPR009057">
    <property type="entry name" value="Homeodomain-like_sf"/>
</dbReference>
<dbReference type="InterPro" id="IPR018060">
    <property type="entry name" value="HTH_AraC"/>
</dbReference>
<gene>
    <name evidence="5" type="ORF">ACFSW8_14480</name>
</gene>
<protein>
    <submittedName>
        <fullName evidence="5">AraC family transcriptional regulator</fullName>
    </submittedName>
</protein>
<evidence type="ECO:0000256" key="3">
    <source>
        <dbReference type="ARBA" id="ARBA00023163"/>
    </source>
</evidence>
<organism evidence="5 6">
    <name type="scientific">Rubritalea tangerina</name>
    <dbReference type="NCBI Taxonomy" id="430798"/>
    <lineage>
        <taxon>Bacteria</taxon>
        <taxon>Pseudomonadati</taxon>
        <taxon>Verrucomicrobiota</taxon>
        <taxon>Verrucomicrobiia</taxon>
        <taxon>Verrucomicrobiales</taxon>
        <taxon>Rubritaleaceae</taxon>
        <taxon>Rubritalea</taxon>
    </lineage>
</organism>
<dbReference type="Gene3D" id="1.10.10.60">
    <property type="entry name" value="Homeodomain-like"/>
    <property type="match status" value="1"/>
</dbReference>
<feature type="domain" description="HTH araC/xylS-type" evidence="4">
    <location>
        <begin position="174"/>
        <end position="272"/>
    </location>
</feature>
<dbReference type="InterPro" id="IPR037923">
    <property type="entry name" value="HTH-like"/>
</dbReference>
<dbReference type="SUPFAM" id="SSF46689">
    <property type="entry name" value="Homeodomain-like"/>
    <property type="match status" value="1"/>
</dbReference>
<evidence type="ECO:0000256" key="2">
    <source>
        <dbReference type="ARBA" id="ARBA00023125"/>
    </source>
</evidence>
<dbReference type="Pfam" id="PF02311">
    <property type="entry name" value="AraC_binding"/>
    <property type="match status" value="1"/>
</dbReference>
<name>A0ABW4ZDM6_9BACT</name>
<evidence type="ECO:0000259" key="4">
    <source>
        <dbReference type="PROSITE" id="PS01124"/>
    </source>
</evidence>
<dbReference type="Pfam" id="PF12833">
    <property type="entry name" value="HTH_18"/>
    <property type="match status" value="1"/>
</dbReference>
<reference evidence="6" key="1">
    <citation type="journal article" date="2019" name="Int. J. Syst. Evol. Microbiol.">
        <title>The Global Catalogue of Microorganisms (GCM) 10K type strain sequencing project: providing services to taxonomists for standard genome sequencing and annotation.</title>
        <authorList>
            <consortium name="The Broad Institute Genomics Platform"/>
            <consortium name="The Broad Institute Genome Sequencing Center for Infectious Disease"/>
            <person name="Wu L."/>
            <person name="Ma J."/>
        </authorList>
    </citation>
    <scope>NUCLEOTIDE SEQUENCE [LARGE SCALE GENOMIC DNA]</scope>
    <source>
        <strain evidence="6">CCUG 57942</strain>
    </source>
</reference>
<dbReference type="SMART" id="SM00342">
    <property type="entry name" value="HTH_ARAC"/>
    <property type="match status" value="1"/>
</dbReference>
<sequence>MLTPLYSDPYLRDSIDLVRYSGDCRLGKVIYKPGGFWPLTNYDFYELFGITHGSAILNVNNTSVTVSTGNVCLLPPHVDVTRHFSKETETHQFWMAFNCELLTKNTQKLAKDAPLCLPMSPAFKALIEAGFSIPHTHSESACHFLESLAECAVAEYLNMAEYTQFSSLTHGPVHKALNVLHNQYADHDCLPKAIAASHVTANHLTKLFQKELQTSPSKLLWKIRTIRGLELTKETALQVSEIAFLCGFRNPYHFSRLIKQYCGKSPRELRNSQQSPLS</sequence>
<dbReference type="SUPFAM" id="SSF51215">
    <property type="entry name" value="Regulatory protein AraC"/>
    <property type="match status" value="1"/>
</dbReference>
<dbReference type="PANTHER" id="PTHR43280">
    <property type="entry name" value="ARAC-FAMILY TRANSCRIPTIONAL REGULATOR"/>
    <property type="match status" value="1"/>
</dbReference>
<comment type="caution">
    <text evidence="5">The sequence shown here is derived from an EMBL/GenBank/DDBJ whole genome shotgun (WGS) entry which is preliminary data.</text>
</comment>
<evidence type="ECO:0000313" key="5">
    <source>
        <dbReference type="EMBL" id="MFD2160108.1"/>
    </source>
</evidence>
<dbReference type="RefSeq" id="WP_377088080.1">
    <property type="nucleotide sequence ID" value="NZ_JBHSJL010000014.1"/>
</dbReference>
<evidence type="ECO:0000313" key="6">
    <source>
        <dbReference type="Proteomes" id="UP001597389"/>
    </source>
</evidence>
<keyword evidence="2" id="KW-0238">DNA-binding</keyword>
<dbReference type="PROSITE" id="PS01124">
    <property type="entry name" value="HTH_ARAC_FAMILY_2"/>
    <property type="match status" value="1"/>
</dbReference>
<keyword evidence="3" id="KW-0804">Transcription</keyword>
<evidence type="ECO:0000256" key="1">
    <source>
        <dbReference type="ARBA" id="ARBA00023015"/>
    </source>
</evidence>